<reference evidence="2 3" key="1">
    <citation type="submission" date="2024-04" db="EMBL/GenBank/DDBJ databases">
        <title>Bacterial genomes from commercial probiotics.</title>
        <authorList>
            <person name="Brady R."/>
            <person name="Call G.B."/>
            <person name="Chaston J.M."/>
        </authorList>
    </citation>
    <scope>NUCLEOTIDE SEQUENCE [LARGE SCALE GENOMIC DNA]</scope>
    <source>
        <strain evidence="3">gbc_m</strain>
    </source>
</reference>
<proteinExistence type="predicted"/>
<gene>
    <name evidence="2" type="ORF">ABC651_09775</name>
</gene>
<keyword evidence="3" id="KW-1185">Reference proteome</keyword>
<organism evidence="2 3">
    <name type="scientific">Heyndrickxia faecalis</name>
    <dbReference type="NCBI Taxonomy" id="2824910"/>
    <lineage>
        <taxon>Bacteria</taxon>
        <taxon>Bacillati</taxon>
        <taxon>Bacillota</taxon>
        <taxon>Bacilli</taxon>
        <taxon>Bacillales</taxon>
        <taxon>Bacillaceae</taxon>
        <taxon>Heyndrickxia</taxon>
    </lineage>
</organism>
<evidence type="ECO:0000259" key="1">
    <source>
        <dbReference type="Pfam" id="PF04233"/>
    </source>
</evidence>
<dbReference type="Pfam" id="PF04233">
    <property type="entry name" value="Phage_Mu_F"/>
    <property type="match status" value="1"/>
</dbReference>
<dbReference type="EMBL" id="JBDGII010000023">
    <property type="protein sequence ID" value="MEW7079317.1"/>
    <property type="molecule type" value="Genomic_DNA"/>
</dbReference>
<protein>
    <submittedName>
        <fullName evidence="2">Phage minor head protein</fullName>
    </submittedName>
</protein>
<sequence length="760" mass="85560">MRTISILDSFRAWQNKRNAKRYLSSVRSAINSQLTGGRETLDKWERQFRWYDGIIRREQLRSKNVMDSLKIIRDINPDASMAIWNFLRLSNQGHELECLKPTGSPDKQGLDYLNSLAARVGRLYGGGADQLINVLNLTGYTQGAIALEVELNEQLNDVVDFHAVDPATLDFRKNKDTGEIELVQKQLDGTYRVMNPNQVFYQPFDPDIGDPYGRSPILPVLQIVFFQVEVLKDLKAVAHHQGHARFDISVMEESILKNIPPQVAAQGEDAVRTFVKKYIGDIEKAFKQLKPDDNFFHTDSVKVDMAGGTQGKSMDATALINVINQQVVTSLKQLPILLGRNEGTTETHGSIQWQIYVAGIESIQRGVKRIMERAYNVALQVQGRQSTARLTFNKIRTTDRQAEATAAATETNTLITQVNQGWVTNDEAAMQAVGHKAVSEPVYRLSAPAETEGDEETNDSRAARLLKKKVPLTRATEDEYVKGVEAQWASDIAKETSKATDDFHGFLQEEMDIIVENLKNAPEMPTRLLVEMYSRADINEPIKAFIDWVKKYILKSKDRKESWVDKLLDWLKRISTKTGEITLAELTTDIEFNDKDEKLLRALQERSLRQAELIQGVTDEDVIKTLWDVVMDEKYTIQKATAALQESFAFSKSRAQTIARTEILGAARTGQFYGDVQSGMVIGKTWRSAHDSKTRHAHAAADGQTVKFDQTFIVGGEELMFPGDTSHGASAKNVIQCRCFYTRVLKGEEDTLEELMKGGD</sequence>
<dbReference type="Proteomes" id="UP001555176">
    <property type="component" value="Unassembled WGS sequence"/>
</dbReference>
<name>A0ABV3NK15_9BACI</name>
<dbReference type="InterPro" id="IPR006528">
    <property type="entry name" value="Phage_head_morphogenesis_dom"/>
</dbReference>
<feature type="domain" description="Phage head morphogenesis" evidence="1">
    <location>
        <begin position="637"/>
        <end position="740"/>
    </location>
</feature>
<accession>A0ABV3NK15</accession>
<comment type="caution">
    <text evidence="2">The sequence shown here is derived from an EMBL/GenBank/DDBJ whole genome shotgun (WGS) entry which is preliminary data.</text>
</comment>
<evidence type="ECO:0000313" key="2">
    <source>
        <dbReference type="EMBL" id="MEW7079317.1"/>
    </source>
</evidence>
<evidence type="ECO:0000313" key="3">
    <source>
        <dbReference type="Proteomes" id="UP001555176"/>
    </source>
</evidence>